<dbReference type="EMBL" id="AECS01000003">
    <property type="protein sequence ID" value="EFQ05068.1"/>
    <property type="molecule type" value="Genomic_DNA"/>
</dbReference>
<gene>
    <name evidence="10" type="ORF">HMPREF9429_00146</name>
</gene>
<evidence type="ECO:0000256" key="7">
    <source>
        <dbReference type="ARBA" id="ARBA00022679"/>
    </source>
</evidence>
<comment type="catalytic activity">
    <reaction evidence="9">
        <text>5,6-dimethylbenzimidazole + nicotinate beta-D-ribonucleotide = alpha-ribazole 5'-phosphate + nicotinate + H(+)</text>
        <dbReference type="Rhea" id="RHEA:11196"/>
        <dbReference type="ChEBI" id="CHEBI:15378"/>
        <dbReference type="ChEBI" id="CHEBI:15890"/>
        <dbReference type="ChEBI" id="CHEBI:32544"/>
        <dbReference type="ChEBI" id="CHEBI:57502"/>
        <dbReference type="ChEBI" id="CHEBI:57918"/>
        <dbReference type="EC" id="2.4.2.21"/>
    </reaction>
</comment>
<evidence type="ECO:0000256" key="1">
    <source>
        <dbReference type="ARBA" id="ARBA00005049"/>
    </source>
</evidence>
<dbReference type="STRING" id="706434.HMPREF9429_00146"/>
<evidence type="ECO:0000256" key="9">
    <source>
        <dbReference type="ARBA" id="ARBA00047340"/>
    </source>
</evidence>
<dbReference type="Proteomes" id="UP000003195">
    <property type="component" value="Unassembled WGS sequence"/>
</dbReference>
<dbReference type="OrthoDB" id="9781491at2"/>
<protein>
    <recommendedName>
        <fullName evidence="4">Nicotinate-nucleotide--dimethylbenzimidazole phosphoribosyltransferase</fullName>
        <ecNumber evidence="3">2.4.2.21</ecNumber>
    </recommendedName>
    <alternativeName>
        <fullName evidence="8">N(1)-alpha-phosphoribosyltransferase</fullName>
    </alternativeName>
</protein>
<dbReference type="Pfam" id="PF02277">
    <property type="entry name" value="DBI_PRT"/>
    <property type="match status" value="1"/>
</dbReference>
<evidence type="ECO:0000313" key="10">
    <source>
        <dbReference type="EMBL" id="EFQ05068.1"/>
    </source>
</evidence>
<dbReference type="InterPro" id="IPR023195">
    <property type="entry name" value="Nict_dMeBzImd_PRibTrfase_N"/>
</dbReference>
<name>E2Z9P2_9FIRM</name>
<proteinExistence type="inferred from homology"/>
<dbReference type="GO" id="GO:0008939">
    <property type="term" value="F:nicotinate-nucleotide-dimethylbenzimidazole phosphoribosyltransferase activity"/>
    <property type="evidence" value="ECO:0007669"/>
    <property type="project" value="UniProtKB-EC"/>
</dbReference>
<accession>E2Z9P2</accession>
<evidence type="ECO:0000256" key="5">
    <source>
        <dbReference type="ARBA" id="ARBA00022573"/>
    </source>
</evidence>
<reference evidence="10 11" key="1">
    <citation type="submission" date="2010-08" db="EMBL/GenBank/DDBJ databases">
        <authorList>
            <person name="Weinstock G."/>
            <person name="Sodergren E."/>
            <person name="Clifton S."/>
            <person name="Fulton L."/>
            <person name="Fulton B."/>
            <person name="Courtney L."/>
            <person name="Fronick C."/>
            <person name="Harrison M."/>
            <person name="Strong C."/>
            <person name="Farmer C."/>
            <person name="Delahaunty K."/>
            <person name="Markovic C."/>
            <person name="Hall O."/>
            <person name="Minx P."/>
            <person name="Tomlinson C."/>
            <person name="Mitreva M."/>
            <person name="Hou S."/>
            <person name="Chen J."/>
            <person name="Wollam A."/>
            <person name="Pepin K.H."/>
            <person name="Johnson M."/>
            <person name="Bhonagiri V."/>
            <person name="Zhang X."/>
            <person name="Suruliraj S."/>
            <person name="Warren W."/>
            <person name="Chinwalla A."/>
            <person name="Mardis E.R."/>
            <person name="Wilson R.K."/>
        </authorList>
    </citation>
    <scope>NUCLEOTIDE SEQUENCE [LARGE SCALE GENOMIC DNA]</scope>
    <source>
        <strain evidence="10 11">F0359</strain>
    </source>
</reference>
<evidence type="ECO:0000256" key="2">
    <source>
        <dbReference type="ARBA" id="ARBA00007110"/>
    </source>
</evidence>
<comment type="caution">
    <text evidence="10">The sequence shown here is derived from an EMBL/GenBank/DDBJ whole genome shotgun (WGS) entry which is preliminary data.</text>
</comment>
<evidence type="ECO:0000313" key="11">
    <source>
        <dbReference type="Proteomes" id="UP000003195"/>
    </source>
</evidence>
<dbReference type="PANTHER" id="PTHR43463">
    <property type="entry name" value="NICOTINATE-NUCLEOTIDE--DIMETHYLBENZIMIDAZOLE PHOSPHORIBOSYLTRANSFERASE"/>
    <property type="match status" value="1"/>
</dbReference>
<dbReference type="UniPathway" id="UPA00061">
    <property type="reaction ID" value="UER00516"/>
</dbReference>
<evidence type="ECO:0000256" key="8">
    <source>
        <dbReference type="ARBA" id="ARBA00030686"/>
    </source>
</evidence>
<dbReference type="SUPFAM" id="SSF52733">
    <property type="entry name" value="Nicotinate mononucleotide:5,6-dimethylbenzimidazole phosphoribosyltransferase (CobT)"/>
    <property type="match status" value="1"/>
</dbReference>
<evidence type="ECO:0000256" key="4">
    <source>
        <dbReference type="ARBA" id="ARBA00015486"/>
    </source>
</evidence>
<keyword evidence="7 10" id="KW-0808">Transferase</keyword>
<dbReference type="InterPro" id="IPR036087">
    <property type="entry name" value="Nict_dMeBzImd_PRibTrfase_sf"/>
</dbReference>
<dbReference type="EC" id="2.4.2.21" evidence="3"/>
<organism evidence="10 11">
    <name type="scientific">Megasphaera micronuciformis F0359</name>
    <dbReference type="NCBI Taxonomy" id="706434"/>
    <lineage>
        <taxon>Bacteria</taxon>
        <taxon>Bacillati</taxon>
        <taxon>Bacillota</taxon>
        <taxon>Negativicutes</taxon>
        <taxon>Veillonellales</taxon>
        <taxon>Veillonellaceae</taxon>
        <taxon>Megasphaera</taxon>
    </lineage>
</organism>
<dbReference type="InterPro" id="IPR003200">
    <property type="entry name" value="Nict_dMeBzImd_PRibTrfase"/>
</dbReference>
<dbReference type="PANTHER" id="PTHR43463:SF1">
    <property type="entry name" value="NICOTINATE-NUCLEOTIDE--DIMETHYLBENZIMIDAZOLE PHOSPHORIBOSYLTRANSFERASE"/>
    <property type="match status" value="1"/>
</dbReference>
<comment type="similarity">
    <text evidence="2">Belongs to the CobT family.</text>
</comment>
<keyword evidence="6 10" id="KW-0328">Glycosyltransferase</keyword>
<dbReference type="eggNOG" id="COG2038">
    <property type="taxonomic scope" value="Bacteria"/>
</dbReference>
<evidence type="ECO:0000256" key="6">
    <source>
        <dbReference type="ARBA" id="ARBA00022676"/>
    </source>
</evidence>
<dbReference type="GO" id="GO:0009236">
    <property type="term" value="P:cobalamin biosynthetic process"/>
    <property type="evidence" value="ECO:0007669"/>
    <property type="project" value="UniProtKB-KW"/>
</dbReference>
<keyword evidence="11" id="KW-1185">Reference proteome</keyword>
<dbReference type="Gene3D" id="1.10.1610.10">
    <property type="match status" value="1"/>
</dbReference>
<sequence length="334" mass="35938">MERLMEELRARIVAPQRSFEVRVQDELKYGDINNHDLIRTAARLAGIFGSVKPQPLQKGLVIFAADHAVNGAENKTKGADSHTEAERIATGKDELNKAAHKAGVGVLLLDMGLQKPLTESPGVQSLRVAAGSRYFAQGTAMTRQATEDAFMIGVDIAQRLADEGYTALGMGNVGERWPLTALAVTAVFFRNRLVTEPESTKQREAAERFLSLIDETGVVADRPIQLLERIGSPDLAAMTGFILSAAERKIPVVLDNALTVAAFLIGEAICEGVRDYVFTSVAYDEPVQVMQFKGAGLQAPLAGKGLCDRGMGSVAGLSYLESAVTILHEQGCKQ</sequence>
<dbReference type="HOGENOM" id="CLU_002982_0_0_9"/>
<evidence type="ECO:0000256" key="3">
    <source>
        <dbReference type="ARBA" id="ARBA00011991"/>
    </source>
</evidence>
<dbReference type="AlphaFoldDB" id="E2Z9P2"/>
<comment type="pathway">
    <text evidence="1">Nucleoside biosynthesis; alpha-ribazole biosynthesis; alpha-ribazole from 5,6-dimethylbenzimidazole: step 1/2.</text>
</comment>
<dbReference type="RefSeq" id="WP_006940873.1">
    <property type="nucleotide sequence ID" value="NZ_GL538177.1"/>
</dbReference>
<keyword evidence="5" id="KW-0169">Cobalamin biosynthesis</keyword>
<dbReference type="Gene3D" id="3.40.50.10210">
    <property type="match status" value="1"/>
</dbReference>